<dbReference type="PANTHER" id="PTHR21666:SF270">
    <property type="entry name" value="MUREIN HYDROLASE ACTIVATOR ENVC"/>
    <property type="match status" value="1"/>
</dbReference>
<dbReference type="InterPro" id="IPR011055">
    <property type="entry name" value="Dup_hybrid_motif"/>
</dbReference>
<dbReference type="Gene3D" id="2.70.70.10">
    <property type="entry name" value="Glucose Permease (Domain IIA)"/>
    <property type="match status" value="1"/>
</dbReference>
<dbReference type="Pfam" id="PF01551">
    <property type="entry name" value="Peptidase_M23"/>
    <property type="match status" value="1"/>
</dbReference>
<dbReference type="CDD" id="cd12797">
    <property type="entry name" value="M23_peptidase"/>
    <property type="match status" value="1"/>
</dbReference>
<dbReference type="GO" id="GO:0004222">
    <property type="term" value="F:metalloendopeptidase activity"/>
    <property type="evidence" value="ECO:0007669"/>
    <property type="project" value="TreeGrafter"/>
</dbReference>
<protein>
    <recommendedName>
        <fullName evidence="1">M23ase beta-sheet core domain-containing protein</fullName>
    </recommendedName>
</protein>
<dbReference type="AlphaFoldDB" id="A0A1C3RG05"/>
<dbReference type="OrthoDB" id="9795421at2"/>
<dbReference type="Proteomes" id="UP000231658">
    <property type="component" value="Unassembled WGS sequence"/>
</dbReference>
<organism evidence="2 3">
    <name type="scientific">Candidatus Terasakiella magnetica</name>
    <dbReference type="NCBI Taxonomy" id="1867952"/>
    <lineage>
        <taxon>Bacteria</taxon>
        <taxon>Pseudomonadati</taxon>
        <taxon>Pseudomonadota</taxon>
        <taxon>Alphaproteobacteria</taxon>
        <taxon>Rhodospirillales</taxon>
        <taxon>Terasakiellaceae</taxon>
        <taxon>Terasakiella</taxon>
    </lineage>
</organism>
<evidence type="ECO:0000313" key="2">
    <source>
        <dbReference type="EMBL" id="SCA56189.1"/>
    </source>
</evidence>
<dbReference type="RefSeq" id="WP_069186869.1">
    <property type="nucleotide sequence ID" value="NZ_FLYE01000012.1"/>
</dbReference>
<feature type="domain" description="M23ase beta-sheet core" evidence="1">
    <location>
        <begin position="87"/>
        <end position="189"/>
    </location>
</feature>
<evidence type="ECO:0000259" key="1">
    <source>
        <dbReference type="Pfam" id="PF01551"/>
    </source>
</evidence>
<dbReference type="InterPro" id="IPR050570">
    <property type="entry name" value="Cell_wall_metabolism_enzyme"/>
</dbReference>
<accession>A0A1C3RG05</accession>
<dbReference type="InterPro" id="IPR016047">
    <property type="entry name" value="M23ase_b-sheet_dom"/>
</dbReference>
<proteinExistence type="predicted"/>
<dbReference type="EMBL" id="FLYE01000012">
    <property type="protein sequence ID" value="SCA56189.1"/>
    <property type="molecule type" value="Genomic_DNA"/>
</dbReference>
<gene>
    <name evidence="2" type="ORF">MTBPR1_20037</name>
</gene>
<dbReference type="PANTHER" id="PTHR21666">
    <property type="entry name" value="PEPTIDASE-RELATED"/>
    <property type="match status" value="1"/>
</dbReference>
<evidence type="ECO:0000313" key="3">
    <source>
        <dbReference type="Proteomes" id="UP000231658"/>
    </source>
</evidence>
<name>A0A1C3RG05_9PROT</name>
<keyword evidence="3" id="KW-1185">Reference proteome</keyword>
<dbReference type="SUPFAM" id="SSF51261">
    <property type="entry name" value="Duplicated hybrid motif"/>
    <property type="match status" value="1"/>
</dbReference>
<dbReference type="STRING" id="1867952.MTBPR1_20037"/>
<sequence length="265" mass="29860">MKFLTLLLWGCLFTLWCLPTNAMHHKKKGKKMMQAKAPYEYYEERGLFETGLKPIFPKEVTCARVASYFGSKTRYDGSKRNNSHHGYHNGMDISLQQGHHLLAMSDGEVVHKGSAGKLVGNYIWLKFSPNDSGMSQTIFARYQHLQRASPLEIGQRVKKGDIIGRSGKTGTIGGYFGSHGYPHLHLNLLVSQDGKYQTKGAMLGPKSMHYLDPIGLFVNTPLKSLDNHQLRQLPTEQKNVAIAVKTQFQFLPKEAKIIWPVTCPE</sequence>
<reference evidence="2 3" key="1">
    <citation type="submission" date="2016-07" db="EMBL/GenBank/DDBJ databases">
        <authorList>
            <person name="Lefevre C.T."/>
        </authorList>
    </citation>
    <scope>NUCLEOTIDE SEQUENCE [LARGE SCALE GENOMIC DNA]</scope>
    <source>
        <strain evidence="2">PR1</strain>
    </source>
</reference>